<dbReference type="NCBIfam" id="TIGR03621">
    <property type="entry name" value="F420_MSMEG_2516"/>
    <property type="match status" value="1"/>
</dbReference>
<sequence length="324" mass="33842">MSQATTAKPFRFAVQSAAAASGAAWRELARAAEGEGYSTLYVADHYVDSGSNGGQVLAAFPAMAIAAAVTDTLRVGARVLCIDYHHPVVLAKQAATLDLLSDGRLDLGLGAGWVGSEYEAMGLSMDDAPTRIARLEDTVAFVRKFFTGEPMDATGSITAAGFSGQPVPVQAGGPPIMIGGGARKVLTLAGRTADIVSFNFDNRSGKVGPQSVQSAAASVMEQRIGWVREGAGDRFDAIELEVGAYFTVVTPDTPTATATAAKMGEMFGMSADDMLAHPNALIGTVDEICDRLVERRERYGISFVTVSDRNLAAFAPVVARLAGT</sequence>
<keyword evidence="2" id="KW-0288">FMN</keyword>
<dbReference type="PANTHER" id="PTHR42847">
    <property type="entry name" value="ALKANESULFONATE MONOOXYGENASE"/>
    <property type="match status" value="1"/>
</dbReference>
<protein>
    <submittedName>
        <fullName evidence="6">Unannotated protein</fullName>
    </submittedName>
</protein>
<name>A0A6J6H4R7_9ZZZZ</name>
<dbReference type="EMBL" id="CAEZSR010000370">
    <property type="protein sequence ID" value="CAB4603728.1"/>
    <property type="molecule type" value="Genomic_DNA"/>
</dbReference>
<gene>
    <name evidence="6" type="ORF">UFOPK1493_04510</name>
</gene>
<keyword evidence="1" id="KW-0285">Flavoprotein</keyword>
<dbReference type="InterPro" id="IPR050172">
    <property type="entry name" value="SsuD_RutA_monooxygenase"/>
</dbReference>
<evidence type="ECO:0000259" key="5">
    <source>
        <dbReference type="Pfam" id="PF00296"/>
    </source>
</evidence>
<keyword evidence="4" id="KW-0503">Monooxygenase</keyword>
<dbReference type="Gene3D" id="3.20.20.30">
    <property type="entry name" value="Luciferase-like domain"/>
    <property type="match status" value="1"/>
</dbReference>
<dbReference type="AlphaFoldDB" id="A0A6J6H4R7"/>
<reference evidence="6" key="1">
    <citation type="submission" date="2020-05" db="EMBL/GenBank/DDBJ databases">
        <authorList>
            <person name="Chiriac C."/>
            <person name="Salcher M."/>
            <person name="Ghai R."/>
            <person name="Kavagutti S V."/>
        </authorList>
    </citation>
    <scope>NUCLEOTIDE SEQUENCE</scope>
</reference>
<dbReference type="GO" id="GO:0008726">
    <property type="term" value="F:alkanesulfonate monooxygenase activity"/>
    <property type="evidence" value="ECO:0007669"/>
    <property type="project" value="TreeGrafter"/>
</dbReference>
<dbReference type="GO" id="GO:0046306">
    <property type="term" value="P:alkanesulfonate catabolic process"/>
    <property type="evidence" value="ECO:0007669"/>
    <property type="project" value="TreeGrafter"/>
</dbReference>
<keyword evidence="3" id="KW-0560">Oxidoreductase</keyword>
<accession>A0A6J6H4R7</accession>
<dbReference type="SUPFAM" id="SSF51679">
    <property type="entry name" value="Bacterial luciferase-like"/>
    <property type="match status" value="1"/>
</dbReference>
<proteinExistence type="predicted"/>
<evidence type="ECO:0000256" key="3">
    <source>
        <dbReference type="ARBA" id="ARBA00023002"/>
    </source>
</evidence>
<dbReference type="InterPro" id="IPR036661">
    <property type="entry name" value="Luciferase-like_sf"/>
</dbReference>
<evidence type="ECO:0000256" key="1">
    <source>
        <dbReference type="ARBA" id="ARBA00022630"/>
    </source>
</evidence>
<organism evidence="6">
    <name type="scientific">freshwater metagenome</name>
    <dbReference type="NCBI Taxonomy" id="449393"/>
    <lineage>
        <taxon>unclassified sequences</taxon>
        <taxon>metagenomes</taxon>
        <taxon>ecological metagenomes</taxon>
    </lineage>
</organism>
<evidence type="ECO:0000256" key="4">
    <source>
        <dbReference type="ARBA" id="ARBA00023033"/>
    </source>
</evidence>
<dbReference type="InterPro" id="IPR019923">
    <property type="entry name" value="Lucif-like_OxRdtase_MSMEG_2516"/>
</dbReference>
<evidence type="ECO:0000313" key="6">
    <source>
        <dbReference type="EMBL" id="CAB4603728.1"/>
    </source>
</evidence>
<dbReference type="InterPro" id="IPR011251">
    <property type="entry name" value="Luciferase-like_dom"/>
</dbReference>
<dbReference type="Pfam" id="PF00296">
    <property type="entry name" value="Bac_luciferase"/>
    <property type="match status" value="1"/>
</dbReference>
<dbReference type="PANTHER" id="PTHR42847:SF4">
    <property type="entry name" value="ALKANESULFONATE MONOOXYGENASE-RELATED"/>
    <property type="match status" value="1"/>
</dbReference>
<feature type="domain" description="Luciferase-like" evidence="5">
    <location>
        <begin position="10"/>
        <end position="261"/>
    </location>
</feature>
<evidence type="ECO:0000256" key="2">
    <source>
        <dbReference type="ARBA" id="ARBA00022643"/>
    </source>
</evidence>